<name>A0ABV1FLN1_9FIRM</name>
<gene>
    <name evidence="2" type="ORF">WMO29_16020</name>
</gene>
<accession>A0ABV1FLN1</accession>
<comment type="caution">
    <text evidence="2">The sequence shown here is derived from an EMBL/GenBank/DDBJ whole genome shotgun (WGS) entry which is preliminary data.</text>
</comment>
<organism evidence="2 3">
    <name type="scientific">Laedolimicola intestinihominis</name>
    <dbReference type="NCBI Taxonomy" id="3133166"/>
    <lineage>
        <taxon>Bacteria</taxon>
        <taxon>Bacillati</taxon>
        <taxon>Bacillota</taxon>
        <taxon>Clostridia</taxon>
        <taxon>Lachnospirales</taxon>
        <taxon>Lachnospiraceae</taxon>
        <taxon>Laedolimicola</taxon>
    </lineage>
</organism>
<evidence type="ECO:0000256" key="1">
    <source>
        <dbReference type="SAM" id="Phobius"/>
    </source>
</evidence>
<protein>
    <submittedName>
        <fullName evidence="2">Uncharacterized protein</fullName>
    </submittedName>
</protein>
<dbReference type="RefSeq" id="WP_349165480.1">
    <property type="nucleotide sequence ID" value="NZ_JBBMFE010000022.1"/>
</dbReference>
<keyword evidence="1" id="KW-0812">Transmembrane</keyword>
<feature type="transmembrane region" description="Helical" evidence="1">
    <location>
        <begin position="54"/>
        <end position="73"/>
    </location>
</feature>
<reference evidence="2 3" key="1">
    <citation type="submission" date="2024-03" db="EMBL/GenBank/DDBJ databases">
        <title>Human intestinal bacterial collection.</title>
        <authorList>
            <person name="Pauvert C."/>
            <person name="Hitch T.C.A."/>
            <person name="Clavel T."/>
        </authorList>
    </citation>
    <scope>NUCLEOTIDE SEQUENCE [LARGE SCALE GENOMIC DNA]</scope>
    <source>
        <strain evidence="2 3">CLA-AA-H132</strain>
    </source>
</reference>
<evidence type="ECO:0000313" key="2">
    <source>
        <dbReference type="EMBL" id="MEQ2473978.1"/>
    </source>
</evidence>
<feature type="transmembrane region" description="Helical" evidence="1">
    <location>
        <begin position="21"/>
        <end position="38"/>
    </location>
</feature>
<keyword evidence="1" id="KW-0472">Membrane</keyword>
<evidence type="ECO:0000313" key="3">
    <source>
        <dbReference type="Proteomes" id="UP001438008"/>
    </source>
</evidence>
<dbReference type="Proteomes" id="UP001438008">
    <property type="component" value="Unassembled WGS sequence"/>
</dbReference>
<keyword evidence="1" id="KW-1133">Transmembrane helix</keyword>
<sequence>MEMVDKATEKRWKRKMGRLLWTRRLYSPWFLLVYYWFWRTLFRFCWLGGVRRRTPVLTGCIFLFFLYFFWYLWERHLYRKNSYPGVVKKLEIEENRLVFVDGSQVKLGEMRWYRTKGEQAWLFLKGHRFLWVDMAEWPEKKKGLFRMKLTQRGLLAGHFWKLPVAVCLAAVTLLGCAGVVWTATPYNGKLSWKIDEWRYPEKWQEPEKNKTEDIFL</sequence>
<dbReference type="EMBL" id="JBBMFE010000022">
    <property type="protein sequence ID" value="MEQ2473978.1"/>
    <property type="molecule type" value="Genomic_DNA"/>
</dbReference>
<feature type="transmembrane region" description="Helical" evidence="1">
    <location>
        <begin position="162"/>
        <end position="183"/>
    </location>
</feature>
<proteinExistence type="predicted"/>
<keyword evidence="3" id="KW-1185">Reference proteome</keyword>